<feature type="transmembrane region" description="Helical" evidence="15">
    <location>
        <begin position="141"/>
        <end position="161"/>
    </location>
</feature>
<dbReference type="GO" id="GO:0055070">
    <property type="term" value="P:copper ion homeostasis"/>
    <property type="evidence" value="ECO:0007669"/>
    <property type="project" value="TreeGrafter"/>
</dbReference>
<dbReference type="GO" id="GO:0005524">
    <property type="term" value="F:ATP binding"/>
    <property type="evidence" value="ECO:0007669"/>
    <property type="project" value="UniProtKB-UniRule"/>
</dbReference>
<dbReference type="GO" id="GO:0005886">
    <property type="term" value="C:plasma membrane"/>
    <property type="evidence" value="ECO:0007669"/>
    <property type="project" value="UniProtKB-SubCell"/>
</dbReference>
<dbReference type="Gene3D" id="2.70.150.10">
    <property type="entry name" value="Calcium-transporting ATPase, cytoplasmic transduction domain A"/>
    <property type="match status" value="1"/>
</dbReference>
<evidence type="ECO:0000256" key="13">
    <source>
        <dbReference type="ARBA" id="ARBA00023065"/>
    </source>
</evidence>
<dbReference type="GO" id="GO:0016887">
    <property type="term" value="F:ATP hydrolysis activity"/>
    <property type="evidence" value="ECO:0007669"/>
    <property type="project" value="InterPro"/>
</dbReference>
<dbReference type="SUPFAM" id="SSF81653">
    <property type="entry name" value="Calcium ATPase, transduction domain A"/>
    <property type="match status" value="1"/>
</dbReference>
<evidence type="ECO:0000256" key="4">
    <source>
        <dbReference type="ARBA" id="ARBA00022475"/>
    </source>
</evidence>
<comment type="subcellular location">
    <subcellularLocation>
        <location evidence="1">Cell membrane</location>
        <topology evidence="1">Multi-pass membrane protein</topology>
    </subcellularLocation>
</comment>
<dbReference type="PROSITE" id="PS01047">
    <property type="entry name" value="HMA_1"/>
    <property type="match status" value="1"/>
</dbReference>
<feature type="transmembrane region" description="Helical" evidence="15">
    <location>
        <begin position="173"/>
        <end position="195"/>
    </location>
</feature>
<evidence type="ECO:0000259" key="17">
    <source>
        <dbReference type="PROSITE" id="PS50846"/>
    </source>
</evidence>
<dbReference type="InterPro" id="IPR023214">
    <property type="entry name" value="HAD_sf"/>
</dbReference>
<evidence type="ECO:0000256" key="15">
    <source>
        <dbReference type="RuleBase" id="RU362081"/>
    </source>
</evidence>
<feature type="transmembrane region" description="Helical" evidence="15">
    <location>
        <begin position="386"/>
        <end position="410"/>
    </location>
</feature>
<keyword evidence="9 15" id="KW-0067">ATP-binding</keyword>
<dbReference type="OrthoDB" id="7762541at2"/>
<keyword evidence="6 15" id="KW-0812">Transmembrane</keyword>
<dbReference type="Gene3D" id="3.40.1110.10">
    <property type="entry name" value="Calcium-transporting ATPase, cytoplasmic domain N"/>
    <property type="match status" value="1"/>
</dbReference>
<dbReference type="AlphaFoldDB" id="A0A109BAZ5"/>
<dbReference type="NCBIfam" id="TIGR01525">
    <property type="entry name" value="ATPase-IB_hvy"/>
    <property type="match status" value="1"/>
</dbReference>
<evidence type="ECO:0000256" key="5">
    <source>
        <dbReference type="ARBA" id="ARBA00022553"/>
    </source>
</evidence>
<keyword evidence="12 15" id="KW-1133">Transmembrane helix</keyword>
<dbReference type="GO" id="GO:0005507">
    <property type="term" value="F:copper ion binding"/>
    <property type="evidence" value="ECO:0007669"/>
    <property type="project" value="TreeGrafter"/>
</dbReference>
<evidence type="ECO:0000256" key="3">
    <source>
        <dbReference type="ARBA" id="ARBA00022448"/>
    </source>
</evidence>
<dbReference type="PROSITE" id="PS50846">
    <property type="entry name" value="HMA_2"/>
    <property type="match status" value="1"/>
</dbReference>
<dbReference type="EC" id="3.6.3.4" evidence="18"/>
<sequence>MPGGVASTRGGNSPEEDRTPRTILLIVENMVCGACMGTIERALRKVPGVEAARASLSTRRVSVTYDEDTTEPLQLIEALDQEGYRAAESVGSADEAANARADDLLRRLGVAGFAQANVMLLSVAVWAGIASDMDASAKGLFHWLSGLIAMPAIAYSGQPFFQSALAALKARRLNMDVPISLGIILATAMSVYQSYRGTEQVYFDAAITLTFFLLIGRYLDEYMRVRARGAAENLIGLKALAANVIGENGAVRRVQARELTPGMRVQVATGERIPVDGRIVSGSTEIDTSLITGESVPRAASDGETVHAGTVNLGGVIIVEATATDENTLLAEIARMVQAAEQGRGRYVRLADRAARQYAPAVHLLGALTLIGWMIAGAGFERSLTYAIAVLIITCPCALALAVPAVQVAAASRLFAKGVIVKAPDGLERLSEVDTIVFDKTGTLTRGEPSLSNADQIDDPTLAAAASLAVASRHPYSRAVVRTARERGLSFAAAEGTVEEPGSGLRCDAPDGAELRLGSAAWVGVEGSDGAQAPSSSLWFRDGSATPVAFRFQDELRSDAAALVGDLRKAGFKVCLLSGDREEAVRDAAAACGIDDWSAEVRPAGKIERLKQLKAEGHQVLMVGDGLNDAPALAEAHASLSPSTAADVSQIASDAVFQGEALEPVAEALRVARSSQRMAIENFGISLAYNAVFVPLAVAGYVTPLLAAVAMSLSSIAVTANALRLRSRRLTLTSEATPMWTLDGSSTK</sequence>
<dbReference type="InterPro" id="IPR036412">
    <property type="entry name" value="HAD-like_sf"/>
</dbReference>
<feature type="transmembrane region" description="Helical" evidence="15">
    <location>
        <begin position="108"/>
        <end position="129"/>
    </location>
</feature>
<keyword evidence="5" id="KW-0597">Phosphoprotein</keyword>
<evidence type="ECO:0000256" key="11">
    <source>
        <dbReference type="ARBA" id="ARBA00022967"/>
    </source>
</evidence>
<evidence type="ECO:0000313" key="18">
    <source>
        <dbReference type="EMBL" id="KWT65257.1"/>
    </source>
</evidence>
<evidence type="ECO:0000256" key="12">
    <source>
        <dbReference type="ARBA" id="ARBA00022989"/>
    </source>
</evidence>
<keyword evidence="18" id="KW-0378">Hydrolase</keyword>
<dbReference type="Gene3D" id="3.30.70.100">
    <property type="match status" value="1"/>
</dbReference>
<evidence type="ECO:0000256" key="7">
    <source>
        <dbReference type="ARBA" id="ARBA00022723"/>
    </source>
</evidence>
<keyword evidence="10" id="KW-0460">Magnesium</keyword>
<comment type="caution">
    <text evidence="18">The sequence shown here is derived from an EMBL/GenBank/DDBJ whole genome shotgun (WGS) entry which is preliminary data.</text>
</comment>
<dbReference type="InterPro" id="IPR036163">
    <property type="entry name" value="HMA_dom_sf"/>
</dbReference>
<organism evidence="18 19">
    <name type="scientific">Hyphomicrobium sulfonivorans</name>
    <dbReference type="NCBI Taxonomy" id="121290"/>
    <lineage>
        <taxon>Bacteria</taxon>
        <taxon>Pseudomonadati</taxon>
        <taxon>Pseudomonadota</taxon>
        <taxon>Alphaproteobacteria</taxon>
        <taxon>Hyphomicrobiales</taxon>
        <taxon>Hyphomicrobiaceae</taxon>
        <taxon>Hyphomicrobium</taxon>
    </lineage>
</organism>
<dbReference type="NCBIfam" id="TIGR01494">
    <property type="entry name" value="ATPase_P-type"/>
    <property type="match status" value="1"/>
</dbReference>
<dbReference type="PANTHER" id="PTHR43520">
    <property type="entry name" value="ATP7, ISOFORM B"/>
    <property type="match status" value="1"/>
</dbReference>
<dbReference type="GO" id="GO:0043682">
    <property type="term" value="F:P-type divalent copper transporter activity"/>
    <property type="evidence" value="ECO:0007669"/>
    <property type="project" value="TreeGrafter"/>
</dbReference>
<dbReference type="SUPFAM" id="SSF56784">
    <property type="entry name" value="HAD-like"/>
    <property type="match status" value="1"/>
</dbReference>
<dbReference type="InterPro" id="IPR027256">
    <property type="entry name" value="P-typ_ATPase_IB"/>
</dbReference>
<comment type="similarity">
    <text evidence="2 15">Belongs to the cation transport ATPase (P-type) (TC 3.A.3) family. Type IB subfamily.</text>
</comment>
<evidence type="ECO:0000256" key="14">
    <source>
        <dbReference type="ARBA" id="ARBA00023136"/>
    </source>
</evidence>
<dbReference type="SUPFAM" id="SSF81665">
    <property type="entry name" value="Calcium ATPase, transmembrane domain M"/>
    <property type="match status" value="1"/>
</dbReference>
<protein>
    <submittedName>
        <fullName evidence="18">Type cbb3 cytochrome oxidase biogenesis protein CcoI</fullName>
        <ecNumber evidence="18">3.6.3.4</ecNumber>
    </submittedName>
</protein>
<dbReference type="InterPro" id="IPR001757">
    <property type="entry name" value="P_typ_ATPase"/>
</dbReference>
<keyword evidence="19" id="KW-1185">Reference proteome</keyword>
<dbReference type="InterPro" id="IPR059000">
    <property type="entry name" value="ATPase_P-type_domA"/>
</dbReference>
<dbReference type="Pfam" id="PF00403">
    <property type="entry name" value="HMA"/>
    <property type="match status" value="1"/>
</dbReference>
<evidence type="ECO:0000256" key="2">
    <source>
        <dbReference type="ARBA" id="ARBA00006024"/>
    </source>
</evidence>
<dbReference type="InterPro" id="IPR023298">
    <property type="entry name" value="ATPase_P-typ_TM_dom_sf"/>
</dbReference>
<dbReference type="PRINTS" id="PR00119">
    <property type="entry name" value="CATATPASE"/>
</dbReference>
<dbReference type="SUPFAM" id="SSF55008">
    <property type="entry name" value="HMA, heavy metal-associated domain"/>
    <property type="match status" value="1"/>
</dbReference>
<feature type="region of interest" description="Disordered" evidence="16">
    <location>
        <begin position="1"/>
        <end position="20"/>
    </location>
</feature>
<dbReference type="Pfam" id="PF00122">
    <property type="entry name" value="E1-E2_ATPase"/>
    <property type="match status" value="1"/>
</dbReference>
<dbReference type="PROSITE" id="PS00154">
    <property type="entry name" value="ATPASE_E1_E2"/>
    <property type="match status" value="1"/>
</dbReference>
<reference evidence="18 19" key="1">
    <citation type="submission" date="2015-10" db="EMBL/GenBank/DDBJ databases">
        <title>Transcriptomic analysis of a linuron degrading triple-species bacterial consortium.</title>
        <authorList>
            <person name="Albers P."/>
        </authorList>
    </citation>
    <scope>NUCLEOTIDE SEQUENCE [LARGE SCALE GENOMIC DNA]</scope>
    <source>
        <strain evidence="18 19">WDL6</strain>
    </source>
</reference>
<dbReference type="InterPro" id="IPR017969">
    <property type="entry name" value="Heavy-metal-associated_CS"/>
</dbReference>
<evidence type="ECO:0000256" key="1">
    <source>
        <dbReference type="ARBA" id="ARBA00004651"/>
    </source>
</evidence>
<dbReference type="InterPro" id="IPR018303">
    <property type="entry name" value="ATPase_P-typ_P_site"/>
</dbReference>
<keyword evidence="4 15" id="KW-1003">Cell membrane</keyword>
<evidence type="ECO:0000256" key="6">
    <source>
        <dbReference type="ARBA" id="ARBA00022692"/>
    </source>
</evidence>
<gene>
    <name evidence="18" type="ORF">APY04_3006</name>
</gene>
<keyword evidence="13" id="KW-0406">Ion transport</keyword>
<dbReference type="EMBL" id="LMTR01000082">
    <property type="protein sequence ID" value="KWT65257.1"/>
    <property type="molecule type" value="Genomic_DNA"/>
</dbReference>
<dbReference type="PANTHER" id="PTHR43520:SF5">
    <property type="entry name" value="CATION-TRANSPORTING P-TYPE ATPASE-RELATED"/>
    <property type="match status" value="1"/>
</dbReference>
<dbReference type="STRING" id="121290.APY04_3006"/>
<feature type="transmembrane region" description="Helical" evidence="15">
    <location>
        <begin position="679"/>
        <end position="699"/>
    </location>
</feature>
<keyword evidence="7 15" id="KW-0479">Metal-binding</keyword>
<accession>A0A109BAZ5</accession>
<keyword evidence="3" id="KW-0813">Transport</keyword>
<dbReference type="Pfam" id="PF00702">
    <property type="entry name" value="Hydrolase"/>
    <property type="match status" value="1"/>
</dbReference>
<dbReference type="CDD" id="cd00371">
    <property type="entry name" value="HMA"/>
    <property type="match status" value="1"/>
</dbReference>
<evidence type="ECO:0000313" key="19">
    <source>
        <dbReference type="Proteomes" id="UP000059074"/>
    </source>
</evidence>
<dbReference type="Proteomes" id="UP000059074">
    <property type="component" value="Unassembled WGS sequence"/>
</dbReference>
<dbReference type="Gene3D" id="3.40.50.1000">
    <property type="entry name" value="HAD superfamily/HAD-like"/>
    <property type="match status" value="1"/>
</dbReference>
<evidence type="ECO:0000256" key="10">
    <source>
        <dbReference type="ARBA" id="ARBA00022842"/>
    </source>
</evidence>
<feature type="transmembrane region" description="Helical" evidence="15">
    <location>
        <begin position="358"/>
        <end position="380"/>
    </location>
</feature>
<name>A0A109BAZ5_HYPSL</name>
<dbReference type="PATRIC" id="fig|121290.4.peg.609"/>
<keyword evidence="11" id="KW-1278">Translocase</keyword>
<evidence type="ECO:0000256" key="9">
    <source>
        <dbReference type="ARBA" id="ARBA00022840"/>
    </source>
</evidence>
<dbReference type="InterPro" id="IPR008250">
    <property type="entry name" value="ATPase_P-typ_transduc_dom_A_sf"/>
</dbReference>
<evidence type="ECO:0000256" key="16">
    <source>
        <dbReference type="SAM" id="MobiDB-lite"/>
    </source>
</evidence>
<keyword evidence="8 15" id="KW-0547">Nucleotide-binding</keyword>
<feature type="domain" description="HMA" evidence="17">
    <location>
        <begin position="21"/>
        <end position="87"/>
    </location>
</feature>
<dbReference type="InterPro" id="IPR006121">
    <property type="entry name" value="HMA_dom"/>
</dbReference>
<dbReference type="NCBIfam" id="TIGR01511">
    <property type="entry name" value="ATPase-IB1_Cu"/>
    <property type="match status" value="1"/>
</dbReference>
<keyword evidence="14 15" id="KW-0472">Membrane</keyword>
<feature type="transmembrane region" description="Helical" evidence="15">
    <location>
        <begin position="201"/>
        <end position="219"/>
    </location>
</feature>
<proteinExistence type="inferred from homology"/>
<dbReference type="InterPro" id="IPR023299">
    <property type="entry name" value="ATPase_P-typ_cyto_dom_N"/>
</dbReference>
<evidence type="ECO:0000256" key="8">
    <source>
        <dbReference type="ARBA" id="ARBA00022741"/>
    </source>
</evidence>